<evidence type="ECO:0000256" key="2">
    <source>
        <dbReference type="ARBA" id="ARBA00007225"/>
    </source>
</evidence>
<reference evidence="7 8" key="1">
    <citation type="submission" date="2013-03" db="EMBL/GenBank/DDBJ databases">
        <title>The Genome Sequence of Enterococcus sulfureus ATCC_49903 (PacBio/Illumina hybrid assembly).</title>
        <authorList>
            <consortium name="The Broad Institute Genomics Platform"/>
            <consortium name="The Broad Institute Genome Sequencing Center for Infectious Disease"/>
            <person name="Earl A."/>
            <person name="Russ C."/>
            <person name="Gilmore M."/>
            <person name="Surin D."/>
            <person name="Walker B."/>
            <person name="Young S."/>
            <person name="Zeng Q."/>
            <person name="Gargeya S."/>
            <person name="Fitzgerald M."/>
            <person name="Haas B."/>
            <person name="Abouelleil A."/>
            <person name="Allen A.W."/>
            <person name="Alvarado L."/>
            <person name="Arachchi H.M."/>
            <person name="Berlin A.M."/>
            <person name="Chapman S.B."/>
            <person name="Gainer-Dewar J."/>
            <person name="Goldberg J."/>
            <person name="Griggs A."/>
            <person name="Gujja S."/>
            <person name="Hansen M."/>
            <person name="Howarth C."/>
            <person name="Imamovic A."/>
            <person name="Ireland A."/>
            <person name="Larimer J."/>
            <person name="McCowan C."/>
            <person name="Murphy C."/>
            <person name="Pearson M."/>
            <person name="Poon T.W."/>
            <person name="Priest M."/>
            <person name="Roberts A."/>
            <person name="Saif S."/>
            <person name="Shea T."/>
            <person name="Sisk P."/>
            <person name="Sykes S."/>
            <person name="Wortman J."/>
            <person name="Nusbaum C."/>
            <person name="Birren B."/>
        </authorList>
    </citation>
    <scope>NUCLEOTIDE SEQUENCE [LARGE SCALE GENOMIC DNA]</scope>
    <source>
        <strain evidence="7 8">ATCC 49903</strain>
    </source>
</reference>
<accession>S0P4F5</accession>
<dbReference type="Pfam" id="PF03577">
    <property type="entry name" value="Peptidase_C69"/>
    <property type="match status" value="1"/>
</dbReference>
<dbReference type="GO" id="GO:0006508">
    <property type="term" value="P:proteolysis"/>
    <property type="evidence" value="ECO:0007669"/>
    <property type="project" value="UniProtKB-KW"/>
</dbReference>
<dbReference type="InterPro" id="IPR005322">
    <property type="entry name" value="Peptidase_C69"/>
</dbReference>
<keyword evidence="4 6" id="KW-0378">Hydrolase</keyword>
<comment type="similarity">
    <text evidence="2 6">Belongs to the peptidase C69 family.</text>
</comment>
<evidence type="ECO:0000313" key="7">
    <source>
        <dbReference type="EMBL" id="EOT83703.1"/>
    </source>
</evidence>
<dbReference type="Proteomes" id="UP000015961">
    <property type="component" value="Unassembled WGS sequence"/>
</dbReference>
<gene>
    <name evidence="7" type="ORF">I573_01428</name>
</gene>
<dbReference type="OrthoDB" id="9764088at2"/>
<dbReference type="PANTHER" id="PTHR12994">
    <property type="entry name" value="SECERNIN"/>
    <property type="match status" value="1"/>
</dbReference>
<keyword evidence="3 6" id="KW-0645">Protease</keyword>
<dbReference type="AlphaFoldDB" id="S0P4F5"/>
<dbReference type="PATRIC" id="fig|1140003.3.peg.1208"/>
<evidence type="ECO:0000256" key="3">
    <source>
        <dbReference type="ARBA" id="ARBA00022670"/>
    </source>
</evidence>
<comment type="catalytic activity">
    <reaction evidence="1">
        <text>an L-aminoacyl-L-amino acid + H2O = 2 an L-alpha-amino acid</text>
        <dbReference type="Rhea" id="RHEA:48940"/>
        <dbReference type="ChEBI" id="CHEBI:15377"/>
        <dbReference type="ChEBI" id="CHEBI:59869"/>
        <dbReference type="ChEBI" id="CHEBI:77460"/>
        <dbReference type="EC" id="3.4.13.19"/>
    </reaction>
</comment>
<evidence type="ECO:0000313" key="8">
    <source>
        <dbReference type="Proteomes" id="UP000015961"/>
    </source>
</evidence>
<dbReference type="GO" id="GO:0070004">
    <property type="term" value="F:cysteine-type exopeptidase activity"/>
    <property type="evidence" value="ECO:0007669"/>
    <property type="project" value="InterPro"/>
</dbReference>
<dbReference type="NCBIfam" id="NF033678">
    <property type="entry name" value="C69_fam_dipept"/>
    <property type="match status" value="1"/>
</dbReference>
<comment type="caution">
    <text evidence="7">The sequence shown here is derived from an EMBL/GenBank/DDBJ whole genome shotgun (WGS) entry which is preliminary data.</text>
</comment>
<dbReference type="GO" id="GO:0016805">
    <property type="term" value="F:dipeptidase activity"/>
    <property type="evidence" value="ECO:0007669"/>
    <property type="project" value="UniProtKB-KW"/>
</dbReference>
<evidence type="ECO:0000256" key="6">
    <source>
        <dbReference type="RuleBase" id="RU364089"/>
    </source>
</evidence>
<name>S0P4F5_9ENTE</name>
<keyword evidence="5 6" id="KW-0224">Dipeptidase</keyword>
<dbReference type="EC" id="3.4.-.-" evidence="6"/>
<protein>
    <recommendedName>
        <fullName evidence="6">Dipeptidase</fullName>
        <ecNumber evidence="6">3.4.-.-</ecNumber>
    </recommendedName>
</protein>
<dbReference type="EMBL" id="ASWO01000005">
    <property type="protein sequence ID" value="EOT83703.1"/>
    <property type="molecule type" value="Genomic_DNA"/>
</dbReference>
<evidence type="ECO:0000256" key="4">
    <source>
        <dbReference type="ARBA" id="ARBA00022801"/>
    </source>
</evidence>
<organism evidence="7 8">
    <name type="scientific">Enterococcus sulfureus ATCC 49903</name>
    <dbReference type="NCBI Taxonomy" id="1140003"/>
    <lineage>
        <taxon>Bacteria</taxon>
        <taxon>Bacillati</taxon>
        <taxon>Bacillota</taxon>
        <taxon>Bacilli</taxon>
        <taxon>Lactobacillales</taxon>
        <taxon>Enterococcaceae</taxon>
        <taxon>Enterococcus</taxon>
    </lineage>
</organism>
<proteinExistence type="inferred from homology"/>
<sequence>MCTTVLVGKNASRTGSTMIARNADAEEPIQPVKFIHVKADQNGKGEYRSTVSEYTEDYPEHSLAYHMIPFIESERPELGIMGEAGINSLNIAMSSTESIFGNPSVLALDPLTKRGLGEDSLLNMVLPYIRSAREGVTYTANIIAQYGSHEGNGIIFSDKDEIWYMEIPCGHHWVAVRLPDDCCAVIANQSLIEDIDFTDSEHVMYSKGIQEFVSQNRLNPDREGFNFRHIFGTSSKEDRKYNTARVWYGQKYLGLDTSDPTASNMPFCFKPNRLLTVADVGAVLSSHYDETVYDPFNENDVVQATMYRPIAMNRTAESHILEIRNHVPEEIAALFWLNSGPTAFNPYVPFYTNSEDTAPAYHHTSPTYDNSQAYWLARELAVLVERDYQTLSYANFDYLTAAAILTNQLVAQTDRLYQEGNREDAVAFLTEQNQQNAQKIIDLTKKHIGELIEKGLALSKLTFDITKDV</sequence>
<evidence type="ECO:0000256" key="5">
    <source>
        <dbReference type="ARBA" id="ARBA00022997"/>
    </source>
</evidence>
<dbReference type="STRING" id="1140003.OMY_01252"/>
<keyword evidence="8" id="KW-1185">Reference proteome</keyword>
<dbReference type="RefSeq" id="WP_016185704.1">
    <property type="nucleotide sequence ID" value="NZ_ASWO01000005.1"/>
</dbReference>
<dbReference type="InterPro" id="IPR047804">
    <property type="entry name" value="C69_dipept_A-like"/>
</dbReference>
<evidence type="ECO:0000256" key="1">
    <source>
        <dbReference type="ARBA" id="ARBA00001670"/>
    </source>
</evidence>
<dbReference type="eggNOG" id="COG4690">
    <property type="taxonomic scope" value="Bacteria"/>
</dbReference>
<dbReference type="PANTHER" id="PTHR12994:SF17">
    <property type="entry name" value="LD30995P"/>
    <property type="match status" value="1"/>
</dbReference>